<dbReference type="AlphaFoldDB" id="A0A0D7A866"/>
<organism evidence="1 2">
    <name type="scientific">Fistulina hepatica ATCC 64428</name>
    <dbReference type="NCBI Taxonomy" id="1128425"/>
    <lineage>
        <taxon>Eukaryota</taxon>
        <taxon>Fungi</taxon>
        <taxon>Dikarya</taxon>
        <taxon>Basidiomycota</taxon>
        <taxon>Agaricomycotina</taxon>
        <taxon>Agaricomycetes</taxon>
        <taxon>Agaricomycetidae</taxon>
        <taxon>Agaricales</taxon>
        <taxon>Fistulinaceae</taxon>
        <taxon>Fistulina</taxon>
    </lineage>
</organism>
<evidence type="ECO:0000313" key="2">
    <source>
        <dbReference type="Proteomes" id="UP000054144"/>
    </source>
</evidence>
<gene>
    <name evidence="1" type="ORF">FISHEDRAFT_60000</name>
</gene>
<dbReference type="EMBL" id="KN882020">
    <property type="protein sequence ID" value="KIY46915.1"/>
    <property type="molecule type" value="Genomic_DNA"/>
</dbReference>
<evidence type="ECO:0000313" key="1">
    <source>
        <dbReference type="EMBL" id="KIY46915.1"/>
    </source>
</evidence>
<keyword evidence="2" id="KW-1185">Reference proteome</keyword>
<sequence>MAVAVRYMGQGRSYGSRTRHGAESAPHRDPRELGPFAFTAMVVGVTDVATAVSDGTYIAGVAIIGALSRAPTFNVATGRSNRMDQMCTKASNLEQMCIRWNEECSCESVMFFCTRLSERLNWEEEDAADRAGTNDKER</sequence>
<reference evidence="1 2" key="1">
    <citation type="journal article" date="2015" name="Fungal Genet. Biol.">
        <title>Evolution of novel wood decay mechanisms in Agaricales revealed by the genome sequences of Fistulina hepatica and Cylindrobasidium torrendii.</title>
        <authorList>
            <person name="Floudas D."/>
            <person name="Held B.W."/>
            <person name="Riley R."/>
            <person name="Nagy L.G."/>
            <person name="Koehler G."/>
            <person name="Ransdell A.S."/>
            <person name="Younus H."/>
            <person name="Chow J."/>
            <person name="Chiniquy J."/>
            <person name="Lipzen A."/>
            <person name="Tritt A."/>
            <person name="Sun H."/>
            <person name="Haridas S."/>
            <person name="LaButti K."/>
            <person name="Ohm R.A."/>
            <person name="Kues U."/>
            <person name="Blanchette R.A."/>
            <person name="Grigoriev I.V."/>
            <person name="Minto R.E."/>
            <person name="Hibbett D.S."/>
        </authorList>
    </citation>
    <scope>NUCLEOTIDE SEQUENCE [LARGE SCALE GENOMIC DNA]</scope>
    <source>
        <strain evidence="1 2">ATCC 64428</strain>
    </source>
</reference>
<accession>A0A0D7A866</accession>
<dbReference type="Proteomes" id="UP000054144">
    <property type="component" value="Unassembled WGS sequence"/>
</dbReference>
<proteinExistence type="predicted"/>
<protein>
    <submittedName>
        <fullName evidence="1">Uncharacterized protein</fullName>
    </submittedName>
</protein>
<name>A0A0D7A866_9AGAR</name>